<evidence type="ECO:0000256" key="4">
    <source>
        <dbReference type="ARBA" id="ARBA00022719"/>
    </source>
</evidence>
<protein>
    <recommendedName>
        <fullName evidence="11">Vitamin K epoxide reductase domain-containing protein</fullName>
    </recommendedName>
</protein>
<dbReference type="InterPro" id="IPR013766">
    <property type="entry name" value="Thioredoxin_domain"/>
</dbReference>
<evidence type="ECO:0000313" key="13">
    <source>
        <dbReference type="Proteomes" id="UP000178996"/>
    </source>
</evidence>
<feature type="transmembrane region" description="Helical" evidence="10">
    <location>
        <begin position="62"/>
        <end position="82"/>
    </location>
</feature>
<keyword evidence="8" id="KW-1015">Disulfide bond</keyword>
<dbReference type="Gene3D" id="3.40.30.10">
    <property type="entry name" value="Glutaredoxin"/>
    <property type="match status" value="1"/>
</dbReference>
<evidence type="ECO:0000256" key="5">
    <source>
        <dbReference type="ARBA" id="ARBA00022989"/>
    </source>
</evidence>
<gene>
    <name evidence="12" type="ORF">A3G60_03420</name>
</gene>
<evidence type="ECO:0000256" key="8">
    <source>
        <dbReference type="ARBA" id="ARBA00023157"/>
    </source>
</evidence>
<dbReference type="AlphaFoldDB" id="A0A1G2H6G5"/>
<evidence type="ECO:0000259" key="11">
    <source>
        <dbReference type="SMART" id="SM00756"/>
    </source>
</evidence>
<dbReference type="GO" id="GO:0016491">
    <property type="term" value="F:oxidoreductase activity"/>
    <property type="evidence" value="ECO:0007669"/>
    <property type="project" value="UniProtKB-KW"/>
</dbReference>
<dbReference type="GO" id="GO:0048038">
    <property type="term" value="F:quinone binding"/>
    <property type="evidence" value="ECO:0007669"/>
    <property type="project" value="UniProtKB-KW"/>
</dbReference>
<keyword evidence="5 10" id="KW-1133">Transmembrane helix</keyword>
<evidence type="ECO:0000256" key="10">
    <source>
        <dbReference type="SAM" id="Phobius"/>
    </source>
</evidence>
<dbReference type="PANTHER" id="PTHR34573:SF1">
    <property type="entry name" value="VITAMIN K EPOXIDE REDUCTASE DOMAIN-CONTAINING PROTEIN"/>
    <property type="match status" value="1"/>
</dbReference>
<dbReference type="EMBL" id="MHOB01000008">
    <property type="protein sequence ID" value="OGZ58075.1"/>
    <property type="molecule type" value="Genomic_DNA"/>
</dbReference>
<feature type="domain" description="Vitamin K epoxide reductase" evidence="11">
    <location>
        <begin position="9"/>
        <end position="140"/>
    </location>
</feature>
<comment type="similarity">
    <text evidence="2">Belongs to the VKOR family.</text>
</comment>
<sequence>MHYKNSTGNKFRKIVIGLLALTGLGLMFYLTVIHYTQASSFCDLSETVSCDVVTTSIYSEIFGIPVSIFGAGYFAFVIFLIFKAKSKVLFQALFYITFFVLFPSLYLTLTEILFIKSLCILCETSKAIMFVILFISLFSLDKKPSARNLAPIAIAGVVTAGVMFFAQTSSLSAKQDYSKLVACLNEKGVIYYKSVTCSNCRRQELILGEPYKKLNQVECHPDGKNPQPELCLKKGINKTPTFILEQNNQELKRLEGRQDPKDLAAFASCSLSE</sequence>
<evidence type="ECO:0000256" key="7">
    <source>
        <dbReference type="ARBA" id="ARBA00023136"/>
    </source>
</evidence>
<evidence type="ECO:0000256" key="6">
    <source>
        <dbReference type="ARBA" id="ARBA00023002"/>
    </source>
</evidence>
<dbReference type="Pfam" id="PF07884">
    <property type="entry name" value="VKOR"/>
    <property type="match status" value="1"/>
</dbReference>
<keyword evidence="9" id="KW-0676">Redox-active center</keyword>
<keyword evidence="7 10" id="KW-0472">Membrane</keyword>
<dbReference type="SMART" id="SM00756">
    <property type="entry name" value="VKc"/>
    <property type="match status" value="1"/>
</dbReference>
<dbReference type="Proteomes" id="UP000178996">
    <property type="component" value="Unassembled WGS sequence"/>
</dbReference>
<evidence type="ECO:0000313" key="12">
    <source>
        <dbReference type="EMBL" id="OGZ58075.1"/>
    </source>
</evidence>
<keyword evidence="4" id="KW-0874">Quinone</keyword>
<comment type="caution">
    <text evidence="12">The sequence shown here is derived from an EMBL/GenBank/DDBJ whole genome shotgun (WGS) entry which is preliminary data.</text>
</comment>
<feature type="transmembrane region" description="Helical" evidence="10">
    <location>
        <begin position="149"/>
        <end position="166"/>
    </location>
</feature>
<keyword evidence="6" id="KW-0560">Oxidoreductase</keyword>
<dbReference type="SUPFAM" id="SSF52833">
    <property type="entry name" value="Thioredoxin-like"/>
    <property type="match status" value="1"/>
</dbReference>
<dbReference type="Pfam" id="PF00085">
    <property type="entry name" value="Thioredoxin"/>
    <property type="match status" value="1"/>
</dbReference>
<dbReference type="Gene3D" id="1.20.1440.130">
    <property type="entry name" value="VKOR domain"/>
    <property type="match status" value="1"/>
</dbReference>
<name>A0A1G2H6G5_9BACT</name>
<dbReference type="CDD" id="cd12916">
    <property type="entry name" value="VKOR_1"/>
    <property type="match status" value="1"/>
</dbReference>
<dbReference type="PANTHER" id="PTHR34573">
    <property type="entry name" value="VKC DOMAIN-CONTAINING PROTEIN"/>
    <property type="match status" value="1"/>
</dbReference>
<evidence type="ECO:0000256" key="1">
    <source>
        <dbReference type="ARBA" id="ARBA00004141"/>
    </source>
</evidence>
<feature type="transmembrane region" description="Helical" evidence="10">
    <location>
        <begin position="89"/>
        <end position="107"/>
    </location>
</feature>
<organism evidence="12 13">
    <name type="scientific">Candidatus Ryanbacteria bacterium RIFCSPLOWO2_12_FULL_47_9c</name>
    <dbReference type="NCBI Taxonomy" id="1802131"/>
    <lineage>
        <taxon>Bacteria</taxon>
        <taxon>Candidatus Ryaniibacteriota</taxon>
    </lineage>
</organism>
<proteinExistence type="inferred from homology"/>
<evidence type="ECO:0000256" key="3">
    <source>
        <dbReference type="ARBA" id="ARBA00022692"/>
    </source>
</evidence>
<accession>A0A1G2H6G5</accession>
<dbReference type="InterPro" id="IPR012932">
    <property type="entry name" value="VKOR"/>
</dbReference>
<dbReference type="InterPro" id="IPR044698">
    <property type="entry name" value="VKOR/LTO1"/>
</dbReference>
<comment type="subcellular location">
    <subcellularLocation>
        <location evidence="1">Membrane</location>
        <topology evidence="1">Multi-pass membrane protein</topology>
    </subcellularLocation>
</comment>
<keyword evidence="3 10" id="KW-0812">Transmembrane</keyword>
<evidence type="ECO:0000256" key="2">
    <source>
        <dbReference type="ARBA" id="ARBA00006214"/>
    </source>
</evidence>
<reference evidence="12 13" key="1">
    <citation type="journal article" date="2016" name="Nat. Commun.">
        <title>Thousands of microbial genomes shed light on interconnected biogeochemical processes in an aquifer system.</title>
        <authorList>
            <person name="Anantharaman K."/>
            <person name="Brown C.T."/>
            <person name="Hug L.A."/>
            <person name="Sharon I."/>
            <person name="Castelle C.J."/>
            <person name="Probst A.J."/>
            <person name="Thomas B.C."/>
            <person name="Singh A."/>
            <person name="Wilkins M.J."/>
            <person name="Karaoz U."/>
            <person name="Brodie E.L."/>
            <person name="Williams K.H."/>
            <person name="Hubbard S.S."/>
            <person name="Banfield J.F."/>
        </authorList>
    </citation>
    <scope>NUCLEOTIDE SEQUENCE [LARGE SCALE GENOMIC DNA]</scope>
</reference>
<dbReference type="GO" id="GO:0016020">
    <property type="term" value="C:membrane"/>
    <property type="evidence" value="ECO:0007669"/>
    <property type="project" value="UniProtKB-SubCell"/>
</dbReference>
<feature type="transmembrane region" description="Helical" evidence="10">
    <location>
        <begin position="113"/>
        <end position="137"/>
    </location>
</feature>
<dbReference type="InterPro" id="IPR038354">
    <property type="entry name" value="VKOR_sf"/>
</dbReference>
<dbReference type="InterPro" id="IPR036249">
    <property type="entry name" value="Thioredoxin-like_sf"/>
</dbReference>
<evidence type="ECO:0000256" key="9">
    <source>
        <dbReference type="ARBA" id="ARBA00023284"/>
    </source>
</evidence>